<keyword evidence="3" id="KW-1185">Reference proteome</keyword>
<dbReference type="HOGENOM" id="CLU_1682291_0_0_1"/>
<dbReference type="VEuPathDB" id="VectorBase:ISCW010578"/>
<feature type="non-terminal residue" evidence="1">
    <location>
        <position position="1"/>
    </location>
</feature>
<dbReference type="AlphaFoldDB" id="B7Q4V2"/>
<organism>
    <name type="scientific">Ixodes scapularis</name>
    <name type="common">Black-legged tick</name>
    <name type="synonym">Deer tick</name>
    <dbReference type="NCBI Taxonomy" id="6945"/>
    <lineage>
        <taxon>Eukaryota</taxon>
        <taxon>Metazoa</taxon>
        <taxon>Ecdysozoa</taxon>
        <taxon>Arthropoda</taxon>
        <taxon>Chelicerata</taxon>
        <taxon>Arachnida</taxon>
        <taxon>Acari</taxon>
        <taxon>Parasitiformes</taxon>
        <taxon>Ixodida</taxon>
        <taxon>Ixodoidea</taxon>
        <taxon>Ixodidae</taxon>
        <taxon>Ixodinae</taxon>
        <taxon>Ixodes</taxon>
    </lineage>
</organism>
<sequence length="157" mass="17300">IKREGANERKRDQCKAELALAEPRKKIAVGKLTARATTALGPRLCIAAATETIVRARVQETELQSRSVSLSTDAKRERYKEKERKRDHCKAELALAEPRKKIAVGKLTARATTALGPRLCIAAATETLAFSTYTSAFPDVLFCFIQGSELEDVIARQ</sequence>
<dbReference type="EMBL" id="ABJB010730527">
    <property type="status" value="NOT_ANNOTATED_CDS"/>
    <property type="molecule type" value="Genomic_DNA"/>
</dbReference>
<dbReference type="InParanoid" id="B7Q4V2"/>
<gene>
    <name evidence="1" type="ORF">IscW_ISCW010578</name>
</gene>
<protein>
    <submittedName>
        <fullName evidence="1 2">Uncharacterized protein</fullName>
    </submittedName>
</protein>
<dbReference type="Proteomes" id="UP000001555">
    <property type="component" value="Unassembled WGS sequence"/>
</dbReference>
<evidence type="ECO:0000313" key="3">
    <source>
        <dbReference type="Proteomes" id="UP000001555"/>
    </source>
</evidence>
<dbReference type="EnsemblMetazoa" id="ISCW010578-RA">
    <property type="protein sequence ID" value="ISCW010578-PA"/>
    <property type="gene ID" value="ISCW010578"/>
</dbReference>
<reference evidence="2" key="2">
    <citation type="submission" date="2020-05" db="UniProtKB">
        <authorList>
            <consortium name="EnsemblMetazoa"/>
        </authorList>
    </citation>
    <scope>IDENTIFICATION</scope>
    <source>
        <strain evidence="2">wikel</strain>
    </source>
</reference>
<reference evidence="1 3" key="1">
    <citation type="submission" date="2008-03" db="EMBL/GenBank/DDBJ databases">
        <title>Annotation of Ixodes scapularis.</title>
        <authorList>
            <consortium name="Ixodes scapularis Genome Project Consortium"/>
            <person name="Caler E."/>
            <person name="Hannick L.I."/>
            <person name="Bidwell S."/>
            <person name="Joardar V."/>
            <person name="Thiagarajan M."/>
            <person name="Amedeo P."/>
            <person name="Galinsky K.J."/>
            <person name="Schobel S."/>
            <person name="Inman J."/>
            <person name="Hostetler J."/>
            <person name="Miller J."/>
            <person name="Hammond M."/>
            <person name="Megy K."/>
            <person name="Lawson D."/>
            <person name="Kodira C."/>
            <person name="Sutton G."/>
            <person name="Meyer J."/>
            <person name="Hill C.A."/>
            <person name="Birren B."/>
            <person name="Nene V."/>
            <person name="Collins F."/>
            <person name="Alarcon-Chaidez F."/>
            <person name="Wikel S."/>
            <person name="Strausberg R."/>
        </authorList>
    </citation>
    <scope>NUCLEOTIDE SEQUENCE [LARGE SCALE GENOMIC DNA]</scope>
    <source>
        <strain evidence="3">Wikel</strain>
        <strain evidence="1">Wikel colony</strain>
    </source>
</reference>
<evidence type="ECO:0000313" key="1">
    <source>
        <dbReference type="EMBL" id="EEC13874.1"/>
    </source>
</evidence>
<dbReference type="EMBL" id="DS857698">
    <property type="protein sequence ID" value="EEC13874.1"/>
    <property type="molecule type" value="Genomic_DNA"/>
</dbReference>
<name>B7Q4V2_IXOSC</name>
<dbReference type="PaxDb" id="6945-B7Q4V2"/>
<dbReference type="EMBL" id="ABJB010200215">
    <property type="status" value="NOT_ANNOTATED_CDS"/>
    <property type="molecule type" value="Genomic_DNA"/>
</dbReference>
<feature type="non-terminal residue" evidence="1">
    <location>
        <position position="157"/>
    </location>
</feature>
<accession>B7Q4V2</accession>
<proteinExistence type="predicted"/>
<dbReference type="VEuPathDB" id="VectorBase:ISCI010578"/>
<evidence type="ECO:0000313" key="2">
    <source>
        <dbReference type="EnsemblMetazoa" id="ISCW010578-PA"/>
    </source>
</evidence>